<dbReference type="SUPFAM" id="SSF47954">
    <property type="entry name" value="Cyclin-like"/>
    <property type="match status" value="1"/>
</dbReference>
<feature type="domain" description="Cyclin N-terminal" evidence="3">
    <location>
        <begin position="390"/>
        <end position="485"/>
    </location>
</feature>
<dbReference type="Gene3D" id="1.10.472.10">
    <property type="entry name" value="Cyclin-like"/>
    <property type="match status" value="1"/>
</dbReference>
<feature type="transmembrane region" description="Helical" evidence="2">
    <location>
        <begin position="493"/>
        <end position="522"/>
    </location>
</feature>
<reference evidence="4 5" key="1">
    <citation type="submission" date="2024-05" db="EMBL/GenBank/DDBJ databases">
        <authorList>
            <person name="Wallberg A."/>
        </authorList>
    </citation>
    <scope>NUCLEOTIDE SEQUENCE [LARGE SCALE GENOMIC DNA]</scope>
</reference>
<evidence type="ECO:0000313" key="5">
    <source>
        <dbReference type="Proteomes" id="UP001497623"/>
    </source>
</evidence>
<keyword evidence="5" id="KW-1185">Reference proteome</keyword>
<keyword evidence="2" id="KW-1133">Transmembrane helix</keyword>
<protein>
    <recommendedName>
        <fullName evidence="3">Cyclin N-terminal domain-containing protein</fullName>
    </recommendedName>
</protein>
<gene>
    <name evidence="4" type="ORF">MNOR_LOCUS13705</name>
</gene>
<evidence type="ECO:0000256" key="2">
    <source>
        <dbReference type="SAM" id="Phobius"/>
    </source>
</evidence>
<organism evidence="4 5">
    <name type="scientific">Meganyctiphanes norvegica</name>
    <name type="common">Northern krill</name>
    <name type="synonym">Thysanopoda norvegica</name>
    <dbReference type="NCBI Taxonomy" id="48144"/>
    <lineage>
        <taxon>Eukaryota</taxon>
        <taxon>Metazoa</taxon>
        <taxon>Ecdysozoa</taxon>
        <taxon>Arthropoda</taxon>
        <taxon>Crustacea</taxon>
        <taxon>Multicrustacea</taxon>
        <taxon>Malacostraca</taxon>
        <taxon>Eumalacostraca</taxon>
        <taxon>Eucarida</taxon>
        <taxon>Euphausiacea</taxon>
        <taxon>Euphausiidae</taxon>
        <taxon>Meganyctiphanes</taxon>
    </lineage>
</organism>
<feature type="non-terminal residue" evidence="4">
    <location>
        <position position="531"/>
    </location>
</feature>
<dbReference type="GO" id="GO:0051726">
    <property type="term" value="P:regulation of cell cycle"/>
    <property type="evidence" value="ECO:0007669"/>
    <property type="project" value="InterPro"/>
</dbReference>
<feature type="compositionally biased region" description="Basic and acidic residues" evidence="1">
    <location>
        <begin position="279"/>
        <end position="291"/>
    </location>
</feature>
<comment type="caution">
    <text evidence="4">The sequence shown here is derived from an EMBL/GenBank/DDBJ whole genome shotgun (WGS) entry which is preliminary data.</text>
</comment>
<dbReference type="AlphaFoldDB" id="A0AAV2QNX2"/>
<dbReference type="InterPro" id="IPR006671">
    <property type="entry name" value="Cyclin_N"/>
</dbReference>
<feature type="region of interest" description="Disordered" evidence="1">
    <location>
        <begin position="276"/>
        <end position="299"/>
    </location>
</feature>
<dbReference type="PANTHER" id="PTHR22896:SF0">
    <property type="entry name" value="CYCLIN N-TERMINAL DOMAIN-CONTAINING PROTEIN"/>
    <property type="match status" value="1"/>
</dbReference>
<proteinExistence type="predicted"/>
<feature type="region of interest" description="Disordered" evidence="1">
    <location>
        <begin position="220"/>
        <end position="244"/>
    </location>
</feature>
<feature type="compositionally biased region" description="Polar residues" evidence="1">
    <location>
        <begin position="234"/>
        <end position="243"/>
    </location>
</feature>
<dbReference type="Pfam" id="PF00134">
    <property type="entry name" value="Cyclin_N"/>
    <property type="match status" value="1"/>
</dbReference>
<keyword evidence="2" id="KW-0472">Membrane</keyword>
<accession>A0AAV2QNX2</accession>
<sequence>MVKQLGSKNISGVRGISPQKLKGSDSQMILNKYERILTIFTIKLRNSLGKIVQEKLKDSDSQMILNKYELILTIFTIKFRNSLGKSSYEKHLLQIFTIKFRNSSGTASSTTTKTTTSIRHHEDHHHQLTPNMPPHPFPQNDIFWQLSPGTGAAKCGSLTTDTLPERPCTTGPFGSNTEIHFIKQAKLKRISNKVILLSKKKLPFIVFRLLSAKLDQVGVSDHQRYSKRERHTSGQRPLSTISDSADPHHILGVNRFEDGMEVSYCELLIPTRSWFNRGPPRETTRRQHSEQADTGDSTSEKCIHPSLARCYSYEPTARKLTEHYVPQSAQMHLDKGPVGEVDEWRSNIPGRQSASMQYVPNLLDDPELRAGKHRKLLRFSSYMSSVLEYTKPSELKKELNDKFREKFPHINLTLSKLRSLKREMLKIACQESDIDILSVAHAYVYFERLILKTIVNKLNRKLIAGACLILAAKMNDVKGDTLTNLIESEKSALVMLLGSSIGWGLMVMVVLKLFLYITLWYACCHCECFPF</sequence>
<evidence type="ECO:0000259" key="3">
    <source>
        <dbReference type="Pfam" id="PF00134"/>
    </source>
</evidence>
<evidence type="ECO:0000313" key="4">
    <source>
        <dbReference type="EMBL" id="CAL4089102.1"/>
    </source>
</evidence>
<dbReference type="InterPro" id="IPR036915">
    <property type="entry name" value="Cyclin-like_sf"/>
</dbReference>
<name>A0AAV2QNX2_MEGNR</name>
<dbReference type="InterPro" id="IPR012388">
    <property type="entry name" value="CABLES1/2"/>
</dbReference>
<dbReference type="EMBL" id="CAXKWB010007959">
    <property type="protein sequence ID" value="CAL4089102.1"/>
    <property type="molecule type" value="Genomic_DNA"/>
</dbReference>
<dbReference type="Proteomes" id="UP001497623">
    <property type="component" value="Unassembled WGS sequence"/>
</dbReference>
<dbReference type="PANTHER" id="PTHR22896">
    <property type="entry name" value="CDK5 AND ABL1 ENZYME SUBSTRATE 1"/>
    <property type="match status" value="1"/>
</dbReference>
<keyword evidence="2" id="KW-0812">Transmembrane</keyword>
<evidence type="ECO:0000256" key="1">
    <source>
        <dbReference type="SAM" id="MobiDB-lite"/>
    </source>
</evidence>